<dbReference type="EMBL" id="LT985188">
    <property type="protein sequence ID" value="SPD88233.1"/>
    <property type="molecule type" value="Genomic_DNA"/>
</dbReference>
<dbReference type="AlphaFoldDB" id="A0A2N9JKX8"/>
<organism evidence="1 2">
    <name type="scientific">Micropruina glycogenica</name>
    <dbReference type="NCBI Taxonomy" id="75385"/>
    <lineage>
        <taxon>Bacteria</taxon>
        <taxon>Bacillati</taxon>
        <taxon>Actinomycetota</taxon>
        <taxon>Actinomycetes</taxon>
        <taxon>Propionibacteriales</taxon>
        <taxon>Nocardioidaceae</taxon>
        <taxon>Micropruina</taxon>
    </lineage>
</organism>
<dbReference type="OrthoDB" id="4453977at2"/>
<evidence type="ECO:0000313" key="1">
    <source>
        <dbReference type="EMBL" id="SPD88233.1"/>
    </source>
</evidence>
<name>A0A2N9JKX8_9ACTN</name>
<dbReference type="RefSeq" id="WP_158681245.1">
    <property type="nucleotide sequence ID" value="NZ_BAAAGO010000044.1"/>
</dbReference>
<proteinExistence type="predicted"/>
<keyword evidence="2" id="KW-1185">Reference proteome</keyword>
<sequence>MSVAAGNCIDELNREWGVLRHRQVPADWPEGGTLGEVFGRIADDPDRLLGQLLARQAAGDRLAARVVLQAMLGKLVLLAARDPQHSIAEYVTECWLQICRYPLARRPQRIAANLALDTRRTVWAGEQPTVSLDPQVLNDLAHSAGPDAITVIRNATRLGLIDRSAAACLVAVYCLGLRSHEAAQRLSISADLVRWRNARSIRRLAPHAAVLAAA</sequence>
<reference evidence="1 2" key="1">
    <citation type="submission" date="2018-02" db="EMBL/GenBank/DDBJ databases">
        <authorList>
            <person name="Cohen D.B."/>
            <person name="Kent A.D."/>
        </authorList>
    </citation>
    <scope>NUCLEOTIDE SEQUENCE [LARGE SCALE GENOMIC DNA]</scope>
    <source>
        <strain evidence="1">1</strain>
    </source>
</reference>
<gene>
    <name evidence="1" type="ORF">MPLG2_3203</name>
</gene>
<accession>A0A2N9JKX8</accession>
<evidence type="ECO:0000313" key="2">
    <source>
        <dbReference type="Proteomes" id="UP000238164"/>
    </source>
</evidence>
<protein>
    <submittedName>
        <fullName evidence="1">Uncharacterized protein</fullName>
    </submittedName>
</protein>
<dbReference type="KEGG" id="mgg:MPLG2_3203"/>
<dbReference type="Proteomes" id="UP000238164">
    <property type="component" value="Chromosome 1"/>
</dbReference>